<evidence type="ECO:0000256" key="1">
    <source>
        <dbReference type="ARBA" id="ARBA00022448"/>
    </source>
</evidence>
<accession>A0ABY9Y3E6</accession>
<keyword evidence="2" id="KW-0547">Nucleotide-binding</keyword>
<dbReference type="PANTHER" id="PTHR42788">
    <property type="entry name" value="TAURINE IMPORT ATP-BINDING PROTEIN-RELATED"/>
    <property type="match status" value="1"/>
</dbReference>
<dbReference type="GO" id="GO:0005524">
    <property type="term" value="F:ATP binding"/>
    <property type="evidence" value="ECO:0007669"/>
    <property type="project" value="UniProtKB-KW"/>
</dbReference>
<evidence type="ECO:0000313" key="6">
    <source>
        <dbReference type="Proteomes" id="UP001303407"/>
    </source>
</evidence>
<dbReference type="PROSITE" id="PS50893">
    <property type="entry name" value="ABC_TRANSPORTER_2"/>
    <property type="match status" value="1"/>
</dbReference>
<dbReference type="Proteomes" id="UP001303407">
    <property type="component" value="Chromosome"/>
</dbReference>
<dbReference type="SUPFAM" id="SSF52540">
    <property type="entry name" value="P-loop containing nucleoside triphosphate hydrolases"/>
    <property type="match status" value="1"/>
</dbReference>
<gene>
    <name evidence="5" type="ORF">RHP49_00440</name>
</gene>
<dbReference type="PROSITE" id="PS00211">
    <property type="entry name" value="ABC_TRANSPORTER_1"/>
    <property type="match status" value="1"/>
</dbReference>
<dbReference type="InterPro" id="IPR003439">
    <property type="entry name" value="ABC_transporter-like_ATP-bd"/>
</dbReference>
<reference evidence="5 6" key="1">
    <citation type="submission" date="2023-09" db="EMBL/GenBank/DDBJ databases">
        <title>Thalassobella suaedae gen. nov., sp. nov., a marine bacterium of the family Flavobacteriaceae isolated from a halophyte Suaeda japonica.</title>
        <authorList>
            <person name="Lee S.Y."/>
            <person name="Hwang C.Y."/>
        </authorList>
    </citation>
    <scope>NUCLEOTIDE SEQUENCE [LARGE SCALE GENOMIC DNA]</scope>
    <source>
        <strain evidence="5 6">HL-DH10</strain>
    </source>
</reference>
<feature type="domain" description="ABC transporter" evidence="4">
    <location>
        <begin position="4"/>
        <end position="237"/>
    </location>
</feature>
<name>A0ABY9Y3E6_9FLAO</name>
<protein>
    <submittedName>
        <fullName evidence="5">ABC transporter ATP-binding protein</fullName>
    </submittedName>
</protein>
<keyword evidence="6" id="KW-1185">Reference proteome</keyword>
<dbReference type="RefSeq" id="WP_415862722.1">
    <property type="nucleotide sequence ID" value="NZ_CP134536.1"/>
</dbReference>
<evidence type="ECO:0000259" key="4">
    <source>
        <dbReference type="PROSITE" id="PS50893"/>
    </source>
</evidence>
<organism evidence="5 6">
    <name type="scientific">Thalassobellus suaedae</name>
    <dbReference type="NCBI Taxonomy" id="3074124"/>
    <lineage>
        <taxon>Bacteria</taxon>
        <taxon>Pseudomonadati</taxon>
        <taxon>Bacteroidota</taxon>
        <taxon>Flavobacteriia</taxon>
        <taxon>Flavobacteriales</taxon>
        <taxon>Flavobacteriaceae</taxon>
        <taxon>Thalassobellus</taxon>
    </lineage>
</organism>
<evidence type="ECO:0000256" key="2">
    <source>
        <dbReference type="ARBA" id="ARBA00022741"/>
    </source>
</evidence>
<dbReference type="InterPro" id="IPR027417">
    <property type="entry name" value="P-loop_NTPase"/>
</dbReference>
<dbReference type="EMBL" id="CP134536">
    <property type="protein sequence ID" value="WNH12741.1"/>
    <property type="molecule type" value="Genomic_DNA"/>
</dbReference>
<proteinExistence type="predicted"/>
<keyword evidence="3 5" id="KW-0067">ATP-binding</keyword>
<evidence type="ECO:0000256" key="3">
    <source>
        <dbReference type="ARBA" id="ARBA00022840"/>
    </source>
</evidence>
<evidence type="ECO:0000313" key="5">
    <source>
        <dbReference type="EMBL" id="WNH12741.1"/>
    </source>
</evidence>
<sequence length="282" mass="31588">MAYLELNNIYKTYGQADDATEVLSNINLSIEEGEFVAIVGFTGSGKTTLVNLINGLLKPTSGEVLFKGEPVVDTSHERGVIFQNYSLLPWLTVGQNIYMAVKEAFPKKSKTELHEIVKDYVEMVSLTPAINKRPKELSGGMRQRVAVARALAMKPEMIIMDEPLGALDALTRGNLQDEILNIWGKDKRTALLITNDVDEGIYMADRIIPLRPGPNATLGPEFKIDIDRPRDKTELNDNPNFKKTRNAIIEYLMDIGNERKLEAQALIELPDLEPKNFVGRFK</sequence>
<dbReference type="Pfam" id="PF00005">
    <property type="entry name" value="ABC_tran"/>
    <property type="match status" value="1"/>
</dbReference>
<dbReference type="Gene3D" id="3.40.50.300">
    <property type="entry name" value="P-loop containing nucleotide triphosphate hydrolases"/>
    <property type="match status" value="1"/>
</dbReference>
<keyword evidence="1" id="KW-0813">Transport</keyword>
<dbReference type="InterPro" id="IPR003593">
    <property type="entry name" value="AAA+_ATPase"/>
</dbReference>
<dbReference type="SMART" id="SM00382">
    <property type="entry name" value="AAA"/>
    <property type="match status" value="1"/>
</dbReference>
<dbReference type="InterPro" id="IPR017871">
    <property type="entry name" value="ABC_transporter-like_CS"/>
</dbReference>
<dbReference type="CDD" id="cd03293">
    <property type="entry name" value="ABC_NrtD_SsuB_transporters"/>
    <property type="match status" value="1"/>
</dbReference>
<dbReference type="InterPro" id="IPR050166">
    <property type="entry name" value="ABC_transporter_ATP-bind"/>
</dbReference>
<dbReference type="PANTHER" id="PTHR42788:SF13">
    <property type="entry name" value="ALIPHATIC SULFONATES IMPORT ATP-BINDING PROTEIN SSUB"/>
    <property type="match status" value="1"/>
</dbReference>